<accession>A0A8J3FIU4</accession>
<reference evidence="2" key="1">
    <citation type="journal article" date="2014" name="Int. J. Syst. Evol. Microbiol.">
        <title>Complete genome sequence of Corynebacterium casei LMG S-19264T (=DSM 44701T), isolated from a smear-ripened cheese.</title>
        <authorList>
            <consortium name="US DOE Joint Genome Institute (JGI-PGF)"/>
            <person name="Walter F."/>
            <person name="Albersmeier A."/>
            <person name="Kalinowski J."/>
            <person name="Ruckert C."/>
        </authorList>
    </citation>
    <scope>NUCLEOTIDE SEQUENCE</scope>
    <source>
        <strain evidence="2">JCM 3091</strain>
    </source>
</reference>
<sequence>MSRTTIARTAGGLAAALLVGGLSGPATAGSADRRPHTVHVALVSAAGSGCPDTSAAEVVAHDDGNGFHARYPRFQAVAPPFSNRFCLVVLKVTVPQGYRVGIRRVAYRGAARVAHGARVSFDAKYAWAGGETMHHPGYRQSGPFRGNWNQEHRLDDAHWSACTPESQFQVTQTLRAHSNPPANTADSRVSLETPGEDWALYCEWEMAPCGGTAPRRA</sequence>
<organism evidence="2 3">
    <name type="scientific">Pilimelia terevasa</name>
    <dbReference type="NCBI Taxonomy" id="53372"/>
    <lineage>
        <taxon>Bacteria</taxon>
        <taxon>Bacillati</taxon>
        <taxon>Actinomycetota</taxon>
        <taxon>Actinomycetes</taxon>
        <taxon>Micromonosporales</taxon>
        <taxon>Micromonosporaceae</taxon>
        <taxon>Pilimelia</taxon>
    </lineage>
</organism>
<evidence type="ECO:0000313" key="3">
    <source>
        <dbReference type="Proteomes" id="UP000662200"/>
    </source>
</evidence>
<evidence type="ECO:0000313" key="2">
    <source>
        <dbReference type="EMBL" id="GGK26621.1"/>
    </source>
</evidence>
<comment type="caution">
    <text evidence="2">The sequence shown here is derived from an EMBL/GenBank/DDBJ whole genome shotgun (WGS) entry which is preliminary data.</text>
</comment>
<gene>
    <name evidence="2" type="ORF">GCM10010124_19110</name>
</gene>
<protein>
    <recommendedName>
        <fullName evidence="4">Secreted protein</fullName>
    </recommendedName>
</protein>
<dbReference type="Proteomes" id="UP000662200">
    <property type="component" value="Unassembled WGS sequence"/>
</dbReference>
<dbReference type="InterPro" id="IPR025649">
    <property type="entry name" value="DUF4360"/>
</dbReference>
<evidence type="ECO:0008006" key="4">
    <source>
        <dbReference type="Google" id="ProtNLM"/>
    </source>
</evidence>
<dbReference type="Pfam" id="PF14273">
    <property type="entry name" value="DUF4360"/>
    <property type="match status" value="1"/>
</dbReference>
<dbReference type="PANTHER" id="PTHR38847">
    <property type="match status" value="1"/>
</dbReference>
<reference evidence="2" key="2">
    <citation type="submission" date="2020-09" db="EMBL/GenBank/DDBJ databases">
        <authorList>
            <person name="Sun Q."/>
            <person name="Ohkuma M."/>
        </authorList>
    </citation>
    <scope>NUCLEOTIDE SEQUENCE</scope>
    <source>
        <strain evidence="2">JCM 3091</strain>
    </source>
</reference>
<evidence type="ECO:0000256" key="1">
    <source>
        <dbReference type="SAM" id="SignalP"/>
    </source>
</evidence>
<name>A0A8J3FIU4_9ACTN</name>
<dbReference type="AlphaFoldDB" id="A0A8J3FIU4"/>
<feature type="signal peptide" evidence="1">
    <location>
        <begin position="1"/>
        <end position="28"/>
    </location>
</feature>
<dbReference type="PANTHER" id="PTHR38847:SF1">
    <property type="entry name" value="PSEUDOURIDINE SYNTHASE RSUA_RLUA-LIKE DOMAIN-CONTAINING PROTEIN"/>
    <property type="match status" value="1"/>
</dbReference>
<keyword evidence="3" id="KW-1185">Reference proteome</keyword>
<dbReference type="EMBL" id="BMQC01000005">
    <property type="protein sequence ID" value="GGK26621.1"/>
    <property type="molecule type" value="Genomic_DNA"/>
</dbReference>
<proteinExistence type="predicted"/>
<feature type="chain" id="PRO_5039014236" description="Secreted protein" evidence="1">
    <location>
        <begin position="29"/>
        <end position="217"/>
    </location>
</feature>
<dbReference type="RefSeq" id="WP_189113859.1">
    <property type="nucleotide sequence ID" value="NZ_BMQC01000005.1"/>
</dbReference>
<keyword evidence="1" id="KW-0732">Signal</keyword>